<reference evidence="2" key="1">
    <citation type="journal article" date="2019" name="Int. J. Syst. Evol. Microbiol.">
        <title>The Global Catalogue of Microorganisms (GCM) 10K type strain sequencing project: providing services to taxonomists for standard genome sequencing and annotation.</title>
        <authorList>
            <consortium name="The Broad Institute Genomics Platform"/>
            <consortium name="The Broad Institute Genome Sequencing Center for Infectious Disease"/>
            <person name="Wu L."/>
            <person name="Ma J."/>
        </authorList>
    </citation>
    <scope>NUCLEOTIDE SEQUENCE [LARGE SCALE GENOMIC DNA]</scope>
    <source>
        <strain evidence="2">CCUG 56698</strain>
    </source>
</reference>
<evidence type="ECO:0000313" key="1">
    <source>
        <dbReference type="EMBL" id="MFC7580309.1"/>
    </source>
</evidence>
<dbReference type="InterPro" id="IPR019660">
    <property type="entry name" value="Put_sensory_transdc_reg_YbjN"/>
</dbReference>
<protein>
    <submittedName>
        <fullName evidence="1">YbjN domain-containing protein</fullName>
    </submittedName>
</protein>
<sequence>MGFFSGSSGGAVAPPPITRDRLVSIFEDNGWKYYIDNEGDLGGNWDDNQFYFLLRGEDGEILHIQSMWHMTPNIDRLEEVRSFIEQWHREHLWPKCYHRISDEGRIRVFCENTVDHELGATDAQLLQQIHCALGTATSFYDELSAAMGV</sequence>
<dbReference type="RefSeq" id="WP_291494896.1">
    <property type="nucleotide sequence ID" value="NZ_JBHTEF010000001.1"/>
</dbReference>
<organism evidence="1 2">
    <name type="scientific">Schaalia naturae</name>
    <dbReference type="NCBI Taxonomy" id="635203"/>
    <lineage>
        <taxon>Bacteria</taxon>
        <taxon>Bacillati</taxon>
        <taxon>Actinomycetota</taxon>
        <taxon>Actinomycetes</taxon>
        <taxon>Actinomycetales</taxon>
        <taxon>Actinomycetaceae</taxon>
        <taxon>Schaalia</taxon>
    </lineage>
</organism>
<accession>A0ABW2SKD0</accession>
<keyword evidence="2" id="KW-1185">Reference proteome</keyword>
<dbReference type="Pfam" id="PF10722">
    <property type="entry name" value="YbjN"/>
    <property type="match status" value="1"/>
</dbReference>
<comment type="caution">
    <text evidence="1">The sequence shown here is derived from an EMBL/GenBank/DDBJ whole genome shotgun (WGS) entry which is preliminary data.</text>
</comment>
<dbReference type="EMBL" id="JBHTEF010000001">
    <property type="protein sequence ID" value="MFC7580309.1"/>
    <property type="molecule type" value="Genomic_DNA"/>
</dbReference>
<dbReference type="Proteomes" id="UP001596527">
    <property type="component" value="Unassembled WGS sequence"/>
</dbReference>
<evidence type="ECO:0000313" key="2">
    <source>
        <dbReference type="Proteomes" id="UP001596527"/>
    </source>
</evidence>
<proteinExistence type="predicted"/>
<name>A0ABW2SKD0_9ACTO</name>
<gene>
    <name evidence="1" type="ORF">ACFQWG_03600</name>
</gene>